<reference evidence="2 3" key="1">
    <citation type="submission" date="2020-07" db="EMBL/GenBank/DDBJ databases">
        <title>Complete genome sequence of Rhizobium phaseoli phage Palo.</title>
        <authorList>
            <person name="Nabhani A."/>
            <person name="Rushing L."/>
            <person name="Newkirk H."/>
            <person name="Gonzalez C."/>
            <person name="Young R."/>
            <person name="Liu M."/>
        </authorList>
    </citation>
    <scope>NUCLEOTIDE SEQUENCE [LARGE SCALE GENOMIC DNA]</scope>
</reference>
<sequence length="57" mass="6544">MRDYLDTLFAYAFSIWAIFYSSVMAYSHDLVTFGGLIVLGCRLYVDGGRAIQKWRGK</sequence>
<keyword evidence="1" id="KW-0472">Membrane</keyword>
<keyword evidence="3" id="KW-1185">Reference proteome</keyword>
<gene>
    <name evidence="2" type="ORF">CPT_Palo_051</name>
</gene>
<accession>A0A7L8G6K2</accession>
<dbReference type="EMBL" id="MT708544">
    <property type="protein sequence ID" value="QOE32110.1"/>
    <property type="molecule type" value="Genomic_DNA"/>
</dbReference>
<evidence type="ECO:0000313" key="2">
    <source>
        <dbReference type="EMBL" id="QOE32110.1"/>
    </source>
</evidence>
<proteinExistence type="predicted"/>
<keyword evidence="1" id="KW-1133">Transmembrane helix</keyword>
<feature type="transmembrane region" description="Helical" evidence="1">
    <location>
        <begin position="7"/>
        <end position="24"/>
    </location>
</feature>
<protein>
    <submittedName>
        <fullName evidence="2">Putative membrane protein</fullName>
    </submittedName>
</protein>
<evidence type="ECO:0000313" key="3">
    <source>
        <dbReference type="Proteomes" id="UP000516590"/>
    </source>
</evidence>
<organism evidence="2 3">
    <name type="scientific">Rhizobium phage Palo</name>
    <dbReference type="NCBI Taxonomy" id="2767573"/>
    <lineage>
        <taxon>Viruses</taxon>
        <taxon>Duplodnaviria</taxon>
        <taxon>Heunggongvirae</taxon>
        <taxon>Uroviricota</taxon>
        <taxon>Caudoviricetes</taxon>
        <taxon>Autographivirales</taxon>
        <taxon>Dunnvirinae</taxon>
        <taxon>Palovirus</taxon>
        <taxon>Palovirus palo</taxon>
    </lineage>
</organism>
<name>A0A7L8G6K2_9CAUD</name>
<keyword evidence="1" id="KW-0812">Transmembrane</keyword>
<evidence type="ECO:0000256" key="1">
    <source>
        <dbReference type="SAM" id="Phobius"/>
    </source>
</evidence>
<dbReference type="Proteomes" id="UP000516590">
    <property type="component" value="Segment"/>
</dbReference>